<keyword evidence="1" id="KW-0812">Transmembrane</keyword>
<keyword evidence="1" id="KW-1133">Transmembrane helix</keyword>
<name>A0AAF0DB98_9EURO</name>
<dbReference type="EMBL" id="CP120627">
    <property type="protein sequence ID" value="WEW55337.1"/>
    <property type="molecule type" value="Genomic_DNA"/>
</dbReference>
<sequence length="94" mass="10134">MPGGFHPPPKVVASWPTPNYVNPTERGPGVVIIASIFSALSLTIAGLRLWVRFKVQREPGLDDYIISVALSARCTAGIDISGTFRLKILSRSKG</sequence>
<evidence type="ECO:0000313" key="2">
    <source>
        <dbReference type="EMBL" id="WEW55337.1"/>
    </source>
</evidence>
<accession>A0AAF0DB98</accession>
<gene>
    <name evidence="2" type="ORF">PRK78_000766</name>
</gene>
<organism evidence="2 3">
    <name type="scientific">Emydomyces testavorans</name>
    <dbReference type="NCBI Taxonomy" id="2070801"/>
    <lineage>
        <taxon>Eukaryota</taxon>
        <taxon>Fungi</taxon>
        <taxon>Dikarya</taxon>
        <taxon>Ascomycota</taxon>
        <taxon>Pezizomycotina</taxon>
        <taxon>Eurotiomycetes</taxon>
        <taxon>Eurotiomycetidae</taxon>
        <taxon>Onygenales</taxon>
        <taxon>Nannizziopsiaceae</taxon>
        <taxon>Emydomyces</taxon>
    </lineage>
</organism>
<reference evidence="2" key="1">
    <citation type="submission" date="2023-03" db="EMBL/GenBank/DDBJ databases">
        <title>Emydomyces testavorans Genome Sequence.</title>
        <authorList>
            <person name="Hoyer L."/>
        </authorList>
    </citation>
    <scope>NUCLEOTIDE SEQUENCE</scope>
    <source>
        <strain evidence="2">16-2883</strain>
    </source>
</reference>
<evidence type="ECO:0000256" key="1">
    <source>
        <dbReference type="SAM" id="Phobius"/>
    </source>
</evidence>
<evidence type="ECO:0000313" key="3">
    <source>
        <dbReference type="Proteomes" id="UP001219355"/>
    </source>
</evidence>
<keyword evidence="1" id="KW-0472">Membrane</keyword>
<dbReference type="AlphaFoldDB" id="A0AAF0DB98"/>
<dbReference type="Proteomes" id="UP001219355">
    <property type="component" value="Chromosome 1"/>
</dbReference>
<feature type="transmembrane region" description="Helical" evidence="1">
    <location>
        <begin position="30"/>
        <end position="51"/>
    </location>
</feature>
<proteinExistence type="predicted"/>
<protein>
    <submittedName>
        <fullName evidence="2">Uncharacterized protein</fullName>
    </submittedName>
</protein>
<keyword evidence="3" id="KW-1185">Reference proteome</keyword>